<keyword evidence="10" id="KW-1185">Reference proteome</keyword>
<keyword evidence="4" id="KW-0472">Membrane</keyword>
<dbReference type="InterPro" id="IPR000337">
    <property type="entry name" value="GPCR_3"/>
</dbReference>
<dbReference type="PRINTS" id="PR00248">
    <property type="entry name" value="GPCRMGR"/>
</dbReference>
<dbReference type="InterPro" id="IPR001828">
    <property type="entry name" value="ANF_lig-bd_rcpt"/>
</dbReference>
<dbReference type="Gene3D" id="3.40.50.2300">
    <property type="match status" value="1"/>
</dbReference>
<evidence type="ECO:0000259" key="8">
    <source>
        <dbReference type="Pfam" id="PF01094"/>
    </source>
</evidence>
<reference evidence="9" key="2">
    <citation type="submission" date="2025-08" db="UniProtKB">
        <authorList>
            <consortium name="Ensembl"/>
        </authorList>
    </citation>
    <scope>IDENTIFICATION</scope>
</reference>
<keyword evidence="5" id="KW-0675">Receptor</keyword>
<name>W5M3M1_LEPOC</name>
<evidence type="ECO:0000256" key="6">
    <source>
        <dbReference type="ARBA" id="ARBA00023180"/>
    </source>
</evidence>
<keyword evidence="3" id="KW-1133">Transmembrane helix</keyword>
<dbReference type="GO" id="GO:0016020">
    <property type="term" value="C:membrane"/>
    <property type="evidence" value="ECO:0007669"/>
    <property type="project" value="UniProtKB-SubCell"/>
</dbReference>
<comment type="subcellular location">
    <subcellularLocation>
        <location evidence="1">Membrane</location>
        <topology evidence="1">Multi-pass membrane protein</topology>
    </subcellularLocation>
</comment>
<proteinExistence type="predicted"/>
<accession>W5M3M1</accession>
<evidence type="ECO:0000256" key="5">
    <source>
        <dbReference type="ARBA" id="ARBA00023170"/>
    </source>
</evidence>
<feature type="domain" description="Receptor ligand binding region" evidence="8">
    <location>
        <begin position="76"/>
        <end position="185"/>
    </location>
</feature>
<keyword evidence="7" id="KW-0732">Signal</keyword>
<dbReference type="GeneTree" id="ENSGT01050000244874"/>
<evidence type="ECO:0000256" key="3">
    <source>
        <dbReference type="ARBA" id="ARBA00022989"/>
    </source>
</evidence>
<sequence>MLLLVEVTLTAFLIRAEKPICNSEGGKEPPILSQEGDVIIGGVFSFHDHLVVEEQSFTTVPGALKCRDLFIKEYHVALAMIFAIEEINNSSEILPGVLLGYKIYDACGSTSLAIRAAMALMNEPAEALQSDQSCNKTSSAIAIIGQSGSSPTIGVATSVGPFHIPVVSHFATCSCLSNRNKYPTF</sequence>
<organism evidence="9 10">
    <name type="scientific">Lepisosteus oculatus</name>
    <name type="common">Spotted gar</name>
    <dbReference type="NCBI Taxonomy" id="7918"/>
    <lineage>
        <taxon>Eukaryota</taxon>
        <taxon>Metazoa</taxon>
        <taxon>Chordata</taxon>
        <taxon>Craniata</taxon>
        <taxon>Vertebrata</taxon>
        <taxon>Euteleostomi</taxon>
        <taxon>Actinopterygii</taxon>
        <taxon>Neopterygii</taxon>
        <taxon>Holostei</taxon>
        <taxon>Semionotiformes</taxon>
        <taxon>Lepisosteidae</taxon>
        <taxon>Lepisosteus</taxon>
    </lineage>
</organism>
<dbReference type="PANTHER" id="PTHR24061:SF528">
    <property type="entry name" value="C-FAMILY ODORANT RECEPTOR OLFCD2-RELATED"/>
    <property type="match status" value="1"/>
</dbReference>
<feature type="chain" id="PRO_5004865498" description="Receptor ligand binding region domain-containing protein" evidence="7">
    <location>
        <begin position="17"/>
        <end position="185"/>
    </location>
</feature>
<evidence type="ECO:0000313" key="9">
    <source>
        <dbReference type="Ensembl" id="ENSLOCP00000002979.1"/>
    </source>
</evidence>
<evidence type="ECO:0000256" key="2">
    <source>
        <dbReference type="ARBA" id="ARBA00022692"/>
    </source>
</evidence>
<dbReference type="Pfam" id="PF01094">
    <property type="entry name" value="ANF_receptor"/>
    <property type="match status" value="1"/>
</dbReference>
<dbReference type="Proteomes" id="UP000018468">
    <property type="component" value="Linkage group LG14"/>
</dbReference>
<dbReference type="EMBL" id="AHAT01022549">
    <property type="status" value="NOT_ANNOTATED_CDS"/>
    <property type="molecule type" value="Genomic_DNA"/>
</dbReference>
<dbReference type="AlphaFoldDB" id="W5M3M1"/>
<keyword evidence="6" id="KW-0325">Glycoprotein</keyword>
<dbReference type="Ensembl" id="ENSLOCT00000002985.1">
    <property type="protein sequence ID" value="ENSLOCP00000002979.1"/>
    <property type="gene ID" value="ENSLOCG00000002538.1"/>
</dbReference>
<dbReference type="InterPro" id="IPR028082">
    <property type="entry name" value="Peripla_BP_I"/>
</dbReference>
<reference evidence="10" key="1">
    <citation type="submission" date="2011-12" db="EMBL/GenBank/DDBJ databases">
        <title>The Draft Genome of Lepisosteus oculatus.</title>
        <authorList>
            <consortium name="The Broad Institute Genome Assembly &amp; Analysis Group"/>
            <consortium name="Computational R&amp;D Group"/>
            <consortium name="and Sequencing Platform"/>
            <person name="Di Palma F."/>
            <person name="Alfoldi J."/>
            <person name="Johnson J."/>
            <person name="Berlin A."/>
            <person name="Gnerre S."/>
            <person name="Jaffe D."/>
            <person name="MacCallum I."/>
            <person name="Young S."/>
            <person name="Walker B.J."/>
            <person name="Lander E.S."/>
            <person name="Lindblad-Toh K."/>
        </authorList>
    </citation>
    <scope>NUCLEOTIDE SEQUENCE [LARGE SCALE GENOMIC DNA]</scope>
</reference>
<protein>
    <recommendedName>
        <fullName evidence="8">Receptor ligand binding region domain-containing protein</fullName>
    </recommendedName>
</protein>
<feature type="signal peptide" evidence="7">
    <location>
        <begin position="1"/>
        <end position="16"/>
    </location>
</feature>
<evidence type="ECO:0000256" key="4">
    <source>
        <dbReference type="ARBA" id="ARBA00023136"/>
    </source>
</evidence>
<dbReference type="GO" id="GO:0004930">
    <property type="term" value="F:G protein-coupled receptor activity"/>
    <property type="evidence" value="ECO:0007669"/>
    <property type="project" value="InterPro"/>
</dbReference>
<dbReference type="SUPFAM" id="SSF53822">
    <property type="entry name" value="Periplasmic binding protein-like I"/>
    <property type="match status" value="1"/>
</dbReference>
<evidence type="ECO:0000256" key="7">
    <source>
        <dbReference type="SAM" id="SignalP"/>
    </source>
</evidence>
<dbReference type="OMA" id="SHEMVCT"/>
<keyword evidence="2" id="KW-0812">Transmembrane</keyword>
<dbReference type="PANTHER" id="PTHR24061">
    <property type="entry name" value="CALCIUM-SENSING RECEPTOR-RELATED"/>
    <property type="match status" value="1"/>
</dbReference>
<dbReference type="eggNOG" id="KOG1056">
    <property type="taxonomic scope" value="Eukaryota"/>
</dbReference>
<dbReference type="InParanoid" id="W5M3M1"/>
<dbReference type="HOGENOM" id="CLU_086545_1_0_1"/>
<dbReference type="InterPro" id="IPR000068">
    <property type="entry name" value="GPCR_3_Ca_sens_rcpt-rel"/>
</dbReference>
<reference evidence="9" key="3">
    <citation type="submission" date="2025-09" db="UniProtKB">
        <authorList>
            <consortium name="Ensembl"/>
        </authorList>
    </citation>
    <scope>IDENTIFICATION</scope>
</reference>
<evidence type="ECO:0000256" key="1">
    <source>
        <dbReference type="ARBA" id="ARBA00004141"/>
    </source>
</evidence>
<evidence type="ECO:0000313" key="10">
    <source>
        <dbReference type="Proteomes" id="UP000018468"/>
    </source>
</evidence>
<dbReference type="STRING" id="7918.ENSLOCP00000002979"/>